<dbReference type="SUPFAM" id="SSF51735">
    <property type="entry name" value="NAD(P)-binding Rossmann-fold domains"/>
    <property type="match status" value="1"/>
</dbReference>
<proteinExistence type="predicted"/>
<dbReference type="InterPro" id="IPR036291">
    <property type="entry name" value="NAD(P)-bd_dom_sf"/>
</dbReference>
<accession>A0A2U1FAC1</accession>
<keyword evidence="3" id="KW-1185">Reference proteome</keyword>
<dbReference type="Proteomes" id="UP000245639">
    <property type="component" value="Unassembled WGS sequence"/>
</dbReference>
<gene>
    <name evidence="2" type="ORF">C8D89_107278</name>
</gene>
<protein>
    <submittedName>
        <fullName evidence="2">Uncharacterized protein YbjT (DUF2867 family)</fullName>
    </submittedName>
</protein>
<evidence type="ECO:0000259" key="1">
    <source>
        <dbReference type="Pfam" id="PF13460"/>
    </source>
</evidence>
<dbReference type="PANTHER" id="PTHR43162:SF1">
    <property type="entry name" value="PRESTALK A DIFFERENTIATION PROTEIN A"/>
    <property type="match status" value="1"/>
</dbReference>
<reference evidence="2 3" key="1">
    <citation type="submission" date="2018-04" db="EMBL/GenBank/DDBJ databases">
        <title>Genomic Encyclopedia of Type Strains, Phase IV (KMG-IV): sequencing the most valuable type-strain genomes for metagenomic binning, comparative biology and taxonomic classification.</title>
        <authorList>
            <person name="Goeker M."/>
        </authorList>
    </citation>
    <scope>NUCLEOTIDE SEQUENCE [LARGE SCALE GENOMIC DNA]</scope>
    <source>
        <strain evidence="2 3">DSM 45771</strain>
    </source>
</reference>
<evidence type="ECO:0000313" key="2">
    <source>
        <dbReference type="EMBL" id="PVZ09114.1"/>
    </source>
</evidence>
<feature type="domain" description="NAD(P)-binding" evidence="1">
    <location>
        <begin position="8"/>
        <end position="186"/>
    </location>
</feature>
<comment type="caution">
    <text evidence="2">The sequence shown here is derived from an EMBL/GenBank/DDBJ whole genome shotgun (WGS) entry which is preliminary data.</text>
</comment>
<dbReference type="Pfam" id="PF13460">
    <property type="entry name" value="NAD_binding_10"/>
    <property type="match status" value="1"/>
</dbReference>
<dbReference type="InterPro" id="IPR051604">
    <property type="entry name" value="Ergot_Alk_Oxidoreductase"/>
</dbReference>
<dbReference type="AlphaFoldDB" id="A0A2U1FAC1"/>
<dbReference type="InterPro" id="IPR016040">
    <property type="entry name" value="NAD(P)-bd_dom"/>
</dbReference>
<sequence length="250" mass="26737">MTTIVVTGATGSVGGQVVAQLAGRRGVEVRAVARNARALGDLARRHGVEPCVADLTAPETLAPAVEGAEAVFLVYPSVAGDGVAADTIAALSRARRLVYLSAIGVPPRPDDTASGILASHALLERLVRDAAKEWTFVRGGGFATNTLAWAEQVRRGDEVRWFGRSIARPLVHEADLAEVAVRALLEEGHEGAVYEITGPERVTHEQQVAAIGAALGRPLRFVDVGRRRRRRCSTACRPTWRGASSGRRWR</sequence>
<organism evidence="2 3">
    <name type="scientific">Actinomycetospora cinnamomea</name>
    <dbReference type="NCBI Taxonomy" id="663609"/>
    <lineage>
        <taxon>Bacteria</taxon>
        <taxon>Bacillati</taxon>
        <taxon>Actinomycetota</taxon>
        <taxon>Actinomycetes</taxon>
        <taxon>Pseudonocardiales</taxon>
        <taxon>Pseudonocardiaceae</taxon>
        <taxon>Actinomycetospora</taxon>
    </lineage>
</organism>
<dbReference type="Gene3D" id="3.40.50.720">
    <property type="entry name" value="NAD(P)-binding Rossmann-like Domain"/>
    <property type="match status" value="1"/>
</dbReference>
<dbReference type="EMBL" id="QEKW01000007">
    <property type="protein sequence ID" value="PVZ09114.1"/>
    <property type="molecule type" value="Genomic_DNA"/>
</dbReference>
<evidence type="ECO:0000313" key="3">
    <source>
        <dbReference type="Proteomes" id="UP000245639"/>
    </source>
</evidence>
<dbReference type="Gene3D" id="3.90.25.10">
    <property type="entry name" value="UDP-galactose 4-epimerase, domain 1"/>
    <property type="match status" value="1"/>
</dbReference>
<name>A0A2U1FAC1_9PSEU</name>
<dbReference type="RefSeq" id="WP_207787245.1">
    <property type="nucleotide sequence ID" value="NZ_QEKW01000007.1"/>
</dbReference>
<dbReference type="PANTHER" id="PTHR43162">
    <property type="match status" value="1"/>
</dbReference>